<dbReference type="RefSeq" id="WP_071234639.1">
    <property type="nucleotide sequence ID" value="NZ_AP019798.1"/>
</dbReference>
<keyword evidence="1" id="KW-1133">Transmembrane helix</keyword>
<evidence type="ECO:0000313" key="3">
    <source>
        <dbReference type="EMBL" id="NOH49822.1"/>
    </source>
</evidence>
<dbReference type="InterPro" id="IPR045584">
    <property type="entry name" value="Pilin-like"/>
</dbReference>
<dbReference type="Gene3D" id="3.30.700.10">
    <property type="entry name" value="Glycoprotein, Type 4 Pilin"/>
    <property type="match status" value="1"/>
</dbReference>
<dbReference type="AlphaFoldDB" id="A0A2K7SUB5"/>
<keyword evidence="1" id="KW-0812">Transmembrane</keyword>
<evidence type="ECO:0000313" key="5">
    <source>
        <dbReference type="Proteomes" id="UP000180133"/>
    </source>
</evidence>
<feature type="transmembrane region" description="Helical" evidence="1">
    <location>
        <begin position="7"/>
        <end position="32"/>
    </location>
</feature>
<keyword evidence="5" id="KW-1185">Reference proteome</keyword>
<protein>
    <submittedName>
        <fullName evidence="2">MSHA pilin protein MshA</fullName>
    </submittedName>
    <submittedName>
        <fullName evidence="3">Type II secretion system protein</fullName>
    </submittedName>
    <submittedName>
        <fullName evidence="4">V10 pilin</fullName>
    </submittedName>
</protein>
<dbReference type="EMBL" id="MKFT01000012">
    <property type="protein sequence ID" value="OHY92814.1"/>
    <property type="molecule type" value="Genomic_DNA"/>
</dbReference>
<accession>A0A2K7SUB5</accession>
<evidence type="ECO:0000313" key="6">
    <source>
        <dbReference type="Proteomes" id="UP000315115"/>
    </source>
</evidence>
<keyword evidence="1" id="KW-0472">Membrane</keyword>
<reference evidence="3 7" key="3">
    <citation type="submission" date="2019-08" db="EMBL/GenBank/DDBJ databases">
        <title>Draft genome sequencing and comparative genomics of hatchery-associated Vibrios.</title>
        <authorList>
            <person name="Kehlet-Delgado H."/>
            <person name="Mueller R.S."/>
        </authorList>
    </citation>
    <scope>NUCLEOTIDE SEQUENCE [LARGE SCALE GENOMIC DNA]</scope>
    <source>
        <strain evidence="3 7">00-78-3</strain>
    </source>
</reference>
<dbReference type="EMBL" id="VTYN01000020">
    <property type="protein sequence ID" value="NOH49822.1"/>
    <property type="molecule type" value="Genomic_DNA"/>
</dbReference>
<reference evidence="4 5" key="1">
    <citation type="submission" date="2016-09" db="EMBL/GenBank/DDBJ databases">
        <title>Isolation, identification and antibiotic sensitivity analysis of bacterial pathogen from juvenile Hippocampus erectus with tail-rotted disease.</title>
        <authorList>
            <person name="Yang Q."/>
        </authorList>
    </citation>
    <scope>NUCLEOTIDE SEQUENCE [LARGE SCALE GENOMIC DNA]</scope>
    <source>
        <strain evidence="4 5">HM-10</strain>
    </source>
</reference>
<gene>
    <name evidence="4" type="ORF">BI375_04980</name>
    <name evidence="3" type="ORF">F0262_17395</name>
    <name evidence="2" type="ORF">VroAM7_20450</name>
</gene>
<dbReference type="NCBIfam" id="TIGR02532">
    <property type="entry name" value="IV_pilin_GFxxxE"/>
    <property type="match status" value="1"/>
</dbReference>
<dbReference type="Proteomes" id="UP000315115">
    <property type="component" value="Chromosome 1"/>
</dbReference>
<dbReference type="PANTHER" id="PTHR30093">
    <property type="entry name" value="GENERAL SECRETION PATHWAY PROTEIN G"/>
    <property type="match status" value="1"/>
</dbReference>
<dbReference type="KEGG" id="vro:BSZ04_12840"/>
<dbReference type="InterPro" id="IPR012902">
    <property type="entry name" value="N_methyl_site"/>
</dbReference>
<proteinExistence type="predicted"/>
<dbReference type="Proteomes" id="UP000572072">
    <property type="component" value="Unassembled WGS sequence"/>
</dbReference>
<dbReference type="PROSITE" id="PS00409">
    <property type="entry name" value="PROKAR_NTER_METHYL"/>
    <property type="match status" value="1"/>
</dbReference>
<dbReference type="EMBL" id="AP019798">
    <property type="protein sequence ID" value="BBL89392.1"/>
    <property type="molecule type" value="Genomic_DNA"/>
</dbReference>
<sequence>MKQTSKGFTLIELVVVIVILGILAVVAAPRFLNLQHDARVSSIQGMAASVHNAAELAFGKSAIEGQEKLPAYHVDGAGSVQFGYPIVENGGLEQFMTADMNYKNGDGEWVWDAFNTGKTPADPNYRVITQSKWVKAYDRDSIKASNCYVKYTTAMEEGDDYKVEVFTDGC</sequence>
<dbReference type="PANTHER" id="PTHR30093:SF7">
    <property type="entry name" value="MSHA MAJOR PILIN SUBUNIT MSHA"/>
    <property type="match status" value="1"/>
</dbReference>
<evidence type="ECO:0000256" key="1">
    <source>
        <dbReference type="SAM" id="Phobius"/>
    </source>
</evidence>
<evidence type="ECO:0000313" key="4">
    <source>
        <dbReference type="EMBL" id="OHY92814.1"/>
    </source>
</evidence>
<organism evidence="3 7">
    <name type="scientific">Vibrio rotiferianus</name>
    <dbReference type="NCBI Taxonomy" id="190895"/>
    <lineage>
        <taxon>Bacteria</taxon>
        <taxon>Pseudomonadati</taxon>
        <taxon>Pseudomonadota</taxon>
        <taxon>Gammaproteobacteria</taxon>
        <taxon>Vibrionales</taxon>
        <taxon>Vibrionaceae</taxon>
        <taxon>Vibrio</taxon>
    </lineage>
</organism>
<evidence type="ECO:0000313" key="2">
    <source>
        <dbReference type="EMBL" id="BBL89392.1"/>
    </source>
</evidence>
<dbReference type="Proteomes" id="UP000180133">
    <property type="component" value="Unassembled WGS sequence"/>
</dbReference>
<evidence type="ECO:0000313" key="7">
    <source>
        <dbReference type="Proteomes" id="UP000572072"/>
    </source>
</evidence>
<name>A0A2K7SUB5_9VIBR</name>
<dbReference type="OrthoDB" id="5902365at2"/>
<dbReference type="GeneID" id="47656168"/>
<dbReference type="Pfam" id="PF07963">
    <property type="entry name" value="N_methyl"/>
    <property type="match status" value="1"/>
</dbReference>
<reference evidence="2" key="4">
    <citation type="journal article" date="2020" name="Microbiol. Resour. Announc.">
        <title>Complete Genome Sequence of Vibrio rotiferianus Strain AM7.</title>
        <authorList>
            <person name="Miyazaki K."/>
            <person name="Wiseschart A."/>
            <person name="Pootanakit K."/>
            <person name="Kitahara K."/>
        </authorList>
    </citation>
    <scope>NUCLEOTIDE SEQUENCE</scope>
    <source>
        <strain evidence="2">AM7</strain>
    </source>
</reference>
<dbReference type="SUPFAM" id="SSF54523">
    <property type="entry name" value="Pili subunits"/>
    <property type="match status" value="1"/>
</dbReference>
<reference evidence="6" key="2">
    <citation type="submission" date="2019-07" db="EMBL/GenBank/DDBJ databases">
        <title>Complete Genome Sequences of Vibrion rotiferianus strain AM7.</title>
        <authorList>
            <person name="Miyazaki K."/>
            <person name="Wiseschart A."/>
            <person name="Pootanakit K."/>
            <person name="Ishimori K."/>
            <person name="Kitahara K."/>
        </authorList>
    </citation>
    <scope>NUCLEOTIDE SEQUENCE [LARGE SCALE GENOMIC DNA]</scope>
    <source>
        <strain evidence="6">AM7</strain>
    </source>
</reference>